<organism evidence="16 17">
    <name type="scientific">Trichogramma kaykai</name>
    <dbReference type="NCBI Taxonomy" id="54128"/>
    <lineage>
        <taxon>Eukaryota</taxon>
        <taxon>Metazoa</taxon>
        <taxon>Ecdysozoa</taxon>
        <taxon>Arthropoda</taxon>
        <taxon>Hexapoda</taxon>
        <taxon>Insecta</taxon>
        <taxon>Pterygota</taxon>
        <taxon>Neoptera</taxon>
        <taxon>Endopterygota</taxon>
        <taxon>Hymenoptera</taxon>
        <taxon>Apocrita</taxon>
        <taxon>Proctotrupomorpha</taxon>
        <taxon>Chalcidoidea</taxon>
        <taxon>Trichogrammatidae</taxon>
        <taxon>Trichogramma</taxon>
    </lineage>
</organism>
<dbReference type="PROSITE" id="PS50092">
    <property type="entry name" value="TSP1"/>
    <property type="match status" value="5"/>
</dbReference>
<evidence type="ECO:0000313" key="17">
    <source>
        <dbReference type="Proteomes" id="UP001627154"/>
    </source>
</evidence>
<feature type="region of interest" description="Disordered" evidence="12">
    <location>
        <begin position="555"/>
        <end position="601"/>
    </location>
</feature>
<gene>
    <name evidence="16" type="ORF">TKK_001392</name>
</gene>
<evidence type="ECO:0000256" key="4">
    <source>
        <dbReference type="ARBA" id="ARBA00022530"/>
    </source>
</evidence>
<name>A0ABD2XLH6_9HYME</name>
<feature type="domain" description="Reelin" evidence="14">
    <location>
        <begin position="25"/>
        <end position="189"/>
    </location>
</feature>
<dbReference type="CDD" id="cd08544">
    <property type="entry name" value="Reeler"/>
    <property type="match status" value="1"/>
</dbReference>
<dbReference type="PROSITE" id="PS51019">
    <property type="entry name" value="REELIN"/>
    <property type="match status" value="1"/>
</dbReference>
<dbReference type="Gene3D" id="2.60.40.2130">
    <property type="entry name" value="F-spondin domain"/>
    <property type="match status" value="1"/>
</dbReference>
<dbReference type="FunFam" id="2.60.40.2130:FF:000002">
    <property type="entry name" value="Putative Spondin-1"/>
    <property type="match status" value="1"/>
</dbReference>
<dbReference type="Gene3D" id="4.10.410.10">
    <property type="entry name" value="Pancreatic trypsin inhibitor Kunitz domain"/>
    <property type="match status" value="1"/>
</dbReference>
<dbReference type="Pfam" id="PF00014">
    <property type="entry name" value="Kunitz_BPTI"/>
    <property type="match status" value="1"/>
</dbReference>
<evidence type="ECO:0000259" key="13">
    <source>
        <dbReference type="PROSITE" id="PS50279"/>
    </source>
</evidence>
<dbReference type="GO" id="GO:0046872">
    <property type="term" value="F:metal ion binding"/>
    <property type="evidence" value="ECO:0007669"/>
    <property type="project" value="UniProtKB-KW"/>
</dbReference>
<keyword evidence="9" id="KW-1015">Disulfide bond</keyword>
<evidence type="ECO:0000259" key="15">
    <source>
        <dbReference type="PROSITE" id="PS51020"/>
    </source>
</evidence>
<keyword evidence="10" id="KW-0325">Glycoprotein</keyword>
<dbReference type="InterPro" id="IPR042307">
    <property type="entry name" value="Reeler_sf"/>
</dbReference>
<keyword evidence="4" id="KW-0272">Extracellular matrix</keyword>
<evidence type="ECO:0000313" key="16">
    <source>
        <dbReference type="EMBL" id="KAL3405984.1"/>
    </source>
</evidence>
<evidence type="ECO:0000256" key="2">
    <source>
        <dbReference type="ARBA" id="ARBA00019594"/>
    </source>
</evidence>
<keyword evidence="7" id="KW-0677">Repeat</keyword>
<evidence type="ECO:0000256" key="12">
    <source>
        <dbReference type="SAM" id="MobiDB-lite"/>
    </source>
</evidence>
<keyword evidence="5" id="KW-0479">Metal-binding</keyword>
<dbReference type="GO" id="GO:0007155">
    <property type="term" value="P:cell adhesion"/>
    <property type="evidence" value="ECO:0007669"/>
    <property type="project" value="UniProtKB-KW"/>
</dbReference>
<keyword evidence="3" id="KW-0964">Secreted</keyword>
<dbReference type="InterPro" id="IPR002861">
    <property type="entry name" value="Reeler_dom"/>
</dbReference>
<dbReference type="Gene3D" id="2.20.100.10">
    <property type="entry name" value="Thrombospondin type-1 (TSP1) repeat"/>
    <property type="match status" value="5"/>
</dbReference>
<evidence type="ECO:0000256" key="10">
    <source>
        <dbReference type="ARBA" id="ARBA00023180"/>
    </source>
</evidence>
<protein>
    <recommendedName>
        <fullName evidence="2">Spondin-1</fullName>
    </recommendedName>
    <alternativeName>
        <fullName evidence="11">F-spondin</fullName>
    </alternativeName>
</protein>
<reference evidence="16 17" key="1">
    <citation type="journal article" date="2024" name="bioRxiv">
        <title>A reference genome for Trichogramma kaykai: A tiny desert-dwelling parasitoid wasp with competing sex-ratio distorters.</title>
        <authorList>
            <person name="Culotta J."/>
            <person name="Lindsey A.R."/>
        </authorList>
    </citation>
    <scope>NUCLEOTIDE SEQUENCE [LARGE SCALE GENOMIC DNA]</scope>
    <source>
        <strain evidence="16 17">KSX58</strain>
    </source>
</reference>
<proteinExistence type="predicted"/>
<evidence type="ECO:0000256" key="8">
    <source>
        <dbReference type="ARBA" id="ARBA00022889"/>
    </source>
</evidence>
<dbReference type="InterPro" id="IPR000884">
    <property type="entry name" value="TSP1_rpt"/>
</dbReference>
<dbReference type="InterPro" id="IPR044004">
    <property type="entry name" value="TSP1_spondin_dom"/>
</dbReference>
<dbReference type="InterPro" id="IPR036383">
    <property type="entry name" value="TSP1_rpt_sf"/>
</dbReference>
<keyword evidence="6" id="KW-0732">Signal</keyword>
<dbReference type="PRINTS" id="PR00759">
    <property type="entry name" value="BASICPTASE"/>
</dbReference>
<dbReference type="Pfam" id="PF06468">
    <property type="entry name" value="Spond_N"/>
    <property type="match status" value="1"/>
</dbReference>
<evidence type="ECO:0000256" key="3">
    <source>
        <dbReference type="ARBA" id="ARBA00022525"/>
    </source>
</evidence>
<dbReference type="EMBL" id="JBJJXI010000019">
    <property type="protein sequence ID" value="KAL3405984.1"/>
    <property type="molecule type" value="Genomic_DNA"/>
</dbReference>
<dbReference type="PROSITE" id="PS00280">
    <property type="entry name" value="BPTI_KUNITZ_1"/>
    <property type="match status" value="1"/>
</dbReference>
<dbReference type="InterPro" id="IPR020901">
    <property type="entry name" value="Prtase_inh_Kunz-CS"/>
</dbReference>
<dbReference type="SMART" id="SM00131">
    <property type="entry name" value="KU"/>
    <property type="match status" value="1"/>
</dbReference>
<keyword evidence="17" id="KW-1185">Reference proteome</keyword>
<keyword evidence="8" id="KW-0130">Cell adhesion</keyword>
<dbReference type="NCBIfam" id="NF038123">
    <property type="entry name" value="NF038123_dom"/>
    <property type="match status" value="1"/>
</dbReference>
<feature type="compositionally biased region" description="Acidic residues" evidence="12">
    <location>
        <begin position="587"/>
        <end position="599"/>
    </location>
</feature>
<evidence type="ECO:0000256" key="9">
    <source>
        <dbReference type="ARBA" id="ARBA00023157"/>
    </source>
</evidence>
<dbReference type="InterPro" id="IPR009465">
    <property type="entry name" value="Spondin_N"/>
</dbReference>
<feature type="domain" description="Spondin" evidence="15">
    <location>
        <begin position="190"/>
        <end position="380"/>
    </location>
</feature>
<dbReference type="Gene3D" id="2.60.40.4060">
    <property type="entry name" value="Reeler domain"/>
    <property type="match status" value="1"/>
</dbReference>
<feature type="domain" description="BPTI/Kunitz inhibitor" evidence="13">
    <location>
        <begin position="701"/>
        <end position="755"/>
    </location>
</feature>
<dbReference type="PROSITE" id="PS51020">
    <property type="entry name" value="SPONDIN"/>
    <property type="match status" value="1"/>
</dbReference>
<comment type="caution">
    <text evidence="16">The sequence shown here is derived from an EMBL/GenBank/DDBJ whole genome shotgun (WGS) entry which is preliminary data.</text>
</comment>
<dbReference type="Pfam" id="PF19028">
    <property type="entry name" value="TSP1_spondin"/>
    <property type="match status" value="1"/>
</dbReference>
<dbReference type="SMART" id="SM00209">
    <property type="entry name" value="TSP1"/>
    <property type="match status" value="5"/>
</dbReference>
<dbReference type="Pfam" id="PF00090">
    <property type="entry name" value="TSP_1"/>
    <property type="match status" value="4"/>
</dbReference>
<dbReference type="Proteomes" id="UP001627154">
    <property type="component" value="Unassembled WGS sequence"/>
</dbReference>
<dbReference type="SUPFAM" id="SSF82895">
    <property type="entry name" value="TSP-1 type 1 repeat"/>
    <property type="match status" value="5"/>
</dbReference>
<evidence type="ECO:0000256" key="6">
    <source>
        <dbReference type="ARBA" id="ARBA00022729"/>
    </source>
</evidence>
<dbReference type="CDD" id="cd00109">
    <property type="entry name" value="Kunitz-type"/>
    <property type="match status" value="1"/>
</dbReference>
<accession>A0ABD2XLH6</accession>
<dbReference type="InterPro" id="IPR038678">
    <property type="entry name" value="Spondin_N_sf"/>
</dbReference>
<evidence type="ECO:0000256" key="7">
    <source>
        <dbReference type="ARBA" id="ARBA00022737"/>
    </source>
</evidence>
<dbReference type="PANTHER" id="PTHR11311">
    <property type="entry name" value="SPONDIN"/>
    <property type="match status" value="1"/>
</dbReference>
<evidence type="ECO:0000256" key="1">
    <source>
        <dbReference type="ARBA" id="ARBA00004498"/>
    </source>
</evidence>
<dbReference type="InterPro" id="IPR051418">
    <property type="entry name" value="Spondin/Thrombospondin_T1"/>
</dbReference>
<dbReference type="InterPro" id="IPR002223">
    <property type="entry name" value="Kunitz_BPTI"/>
</dbReference>
<dbReference type="Pfam" id="PF02014">
    <property type="entry name" value="Reeler"/>
    <property type="match status" value="1"/>
</dbReference>
<dbReference type="PROSITE" id="PS50279">
    <property type="entry name" value="BPTI_KUNITZ_2"/>
    <property type="match status" value="1"/>
</dbReference>
<sequence length="988" mass="112770">MKGNEYKAIHTFRKMIPKYLILRVVFMWCLVNITQVRAHCEQKWDDIKGPHEVAETYRIHLMKINLTDEYRSFMPSTKYQIFVKDDYGETFTRFFLTVENEDKLLPAGTLELYDEQVSRFSQDCPDSIIQVSQVAKDNVSAYWTSPAEGNGCVIFRVSIMETPSKWYMDGTLEQKFCQDPKAKIDEPGPVLAECCACDEAKYELAFEGLWSRYTHPRSFPTKPWNARFSDVIGASHTNAYRFWQLDVPASDGMKLVAENGNTRLLESELKNQSEHIRTIIKARGINFPNITSKTFAVFRVDQQHHLVSVVSMIDPSPDWFLGVSGLELCLDNCSWVDQKQLNLYPIDAGTDNGLSYEASDSPTEPRDVIRRITNTWPADERSPFYDESAIDMKPMGRLYLKRQRIYEKHCDRLDATESSEGDAVADDNSETVDNQACRVGEWGEWTNCSVTCGVGSRLRQRYFKNERSAMKHQCNVKLTDRVACWNPESLDCPEEEPDPESCALTQWSDWTPCTKSCGREPKARDRNYRLKKKRKECRYKYPHIKLQETVDCGNPACETDGEASQGGEEEGQEGAAGDEQTVRTQDEPDEAGSDSDDNVADATTIDKYGSENDWRVRFGEAQRPHRPLKCVDEQYSSWSFWSPCSVSCGRGTRSRSRQLLPTRWRTSETEKLLYECQYQTTTCIAATESCELDKEQQKVICSEPKEAGHCDDGHNDNSLRYYYDKTKFKCVVFHYTGCNGNMNNFRTLQECQTACNQSPLDKWKIHNYKVQLSSIVTYSAIKNNQGMGTSVTNVAPRNGDIKICEESKESTNKKRKKQRAETKSSNYGMGVDCQISEWSNWSPCYSCKGYRTMSRDILVHPRNGGKLCPTKLIRRQKCHKVMSECDTKNERALDNRSNVELSNLTRKSEGKFNSVSKIHNIQITFTSAILSVSINCQVSPWGPWSSCTASCGFSQRRRIRNILVAPRGPFGQLCPPLAEIETCVVPVC</sequence>
<dbReference type="PANTHER" id="PTHR11311:SF16">
    <property type="entry name" value="SPONDIN-1"/>
    <property type="match status" value="1"/>
</dbReference>
<evidence type="ECO:0000256" key="5">
    <source>
        <dbReference type="ARBA" id="ARBA00022723"/>
    </source>
</evidence>
<evidence type="ECO:0000259" key="14">
    <source>
        <dbReference type="PROSITE" id="PS51019"/>
    </source>
</evidence>
<evidence type="ECO:0000256" key="11">
    <source>
        <dbReference type="ARBA" id="ARBA00030964"/>
    </source>
</evidence>
<dbReference type="InterPro" id="IPR036880">
    <property type="entry name" value="Kunitz_BPTI_sf"/>
</dbReference>
<dbReference type="SUPFAM" id="SSF57362">
    <property type="entry name" value="BPTI-like"/>
    <property type="match status" value="1"/>
</dbReference>
<dbReference type="AlphaFoldDB" id="A0ABD2XLH6"/>
<comment type="subcellular location">
    <subcellularLocation>
        <location evidence="1">Secreted</location>
        <location evidence="1">Extracellular space</location>
        <location evidence="1">Extracellular matrix</location>
    </subcellularLocation>
</comment>